<evidence type="ECO:0000313" key="2">
    <source>
        <dbReference type="Proteomes" id="UP000694565"/>
    </source>
</evidence>
<proteinExistence type="predicted"/>
<dbReference type="GeneTree" id="ENSGT00390000007284"/>
<reference evidence="1" key="2">
    <citation type="submission" date="2025-09" db="UniProtKB">
        <authorList>
            <consortium name="Ensembl"/>
        </authorList>
    </citation>
    <scope>IDENTIFICATION</scope>
</reference>
<name>A0A8C2Z7J4_CYCLU</name>
<dbReference type="GO" id="GO:0061542">
    <property type="term" value="F:3-demethylubiquinol 3-O-methyltransferase activity"/>
    <property type="evidence" value="ECO:0007669"/>
    <property type="project" value="InterPro"/>
</dbReference>
<evidence type="ECO:0000313" key="1">
    <source>
        <dbReference type="Ensembl" id="ENSCLMP00005023209.1"/>
    </source>
</evidence>
<dbReference type="InterPro" id="IPR010233">
    <property type="entry name" value="UbiG_MeTrfase"/>
</dbReference>
<dbReference type="Gene3D" id="3.40.50.150">
    <property type="entry name" value="Vaccinia Virus protein VP39"/>
    <property type="match status" value="1"/>
</dbReference>
<dbReference type="SUPFAM" id="SSF53335">
    <property type="entry name" value="S-adenosyl-L-methionine-dependent methyltransferases"/>
    <property type="match status" value="1"/>
</dbReference>
<gene>
    <name evidence="1" type="primary">coq3</name>
</gene>
<sequence length="134" mass="14695">MPLHLVLTVNPGGSLFITTINKSNLSYALGIVVAEQLLRIVPSGTHDWEKFISPVELERLLESNGFSVQSVRGMLYNPASGAWSWTNSTAINYALHAVKVRDAEESASHPEGQTREQACQQKGTLLMLCKCIPD</sequence>
<dbReference type="AlphaFoldDB" id="A0A8C2Z7J4"/>
<dbReference type="Proteomes" id="UP000694565">
    <property type="component" value="Unplaced"/>
</dbReference>
<keyword evidence="2" id="KW-1185">Reference proteome</keyword>
<dbReference type="Ensembl" id="ENSCLMT00005024302.1">
    <property type="protein sequence ID" value="ENSCLMP00005023209.1"/>
    <property type="gene ID" value="ENSCLMG00005011528.1"/>
</dbReference>
<dbReference type="InterPro" id="IPR029063">
    <property type="entry name" value="SAM-dependent_MTases_sf"/>
</dbReference>
<dbReference type="NCBIfam" id="TIGR01983">
    <property type="entry name" value="UbiG"/>
    <property type="match status" value="1"/>
</dbReference>
<reference evidence="1" key="1">
    <citation type="submission" date="2025-08" db="UniProtKB">
        <authorList>
            <consortium name="Ensembl"/>
        </authorList>
    </citation>
    <scope>IDENTIFICATION</scope>
</reference>
<protein>
    <submittedName>
        <fullName evidence="1">Coenzyme Q3, methyltransferase</fullName>
    </submittedName>
</protein>
<dbReference type="GO" id="GO:0010420">
    <property type="term" value="F:polyprenyldihydroxybenzoate methyltransferase activity"/>
    <property type="evidence" value="ECO:0007669"/>
    <property type="project" value="InterPro"/>
</dbReference>
<organism evidence="1 2">
    <name type="scientific">Cyclopterus lumpus</name>
    <name type="common">Lumpsucker</name>
    <dbReference type="NCBI Taxonomy" id="8103"/>
    <lineage>
        <taxon>Eukaryota</taxon>
        <taxon>Metazoa</taxon>
        <taxon>Chordata</taxon>
        <taxon>Craniata</taxon>
        <taxon>Vertebrata</taxon>
        <taxon>Euteleostomi</taxon>
        <taxon>Actinopterygii</taxon>
        <taxon>Neopterygii</taxon>
        <taxon>Teleostei</taxon>
        <taxon>Neoteleostei</taxon>
        <taxon>Acanthomorphata</taxon>
        <taxon>Eupercaria</taxon>
        <taxon>Perciformes</taxon>
        <taxon>Cottioidei</taxon>
        <taxon>Cottales</taxon>
        <taxon>Cyclopteridae</taxon>
        <taxon>Cyclopterus</taxon>
    </lineage>
</organism>
<accession>A0A8C2Z7J4</accession>